<evidence type="ECO:0000313" key="2">
    <source>
        <dbReference type="EMBL" id="APH72186.1"/>
    </source>
</evidence>
<dbReference type="Proteomes" id="UP000182840">
    <property type="component" value="Chromosome"/>
</dbReference>
<dbReference type="STRING" id="1670800.BSQ44_13045"/>
<protein>
    <submittedName>
        <fullName evidence="2">Uncharacterized protein</fullName>
    </submittedName>
</protein>
<keyword evidence="3" id="KW-1185">Reference proteome</keyword>
<organism evidence="2 3">
    <name type="scientific">Aquibium oceanicum</name>
    <dbReference type="NCBI Taxonomy" id="1670800"/>
    <lineage>
        <taxon>Bacteria</taxon>
        <taxon>Pseudomonadati</taxon>
        <taxon>Pseudomonadota</taxon>
        <taxon>Alphaproteobacteria</taxon>
        <taxon>Hyphomicrobiales</taxon>
        <taxon>Phyllobacteriaceae</taxon>
        <taxon>Aquibium</taxon>
    </lineage>
</organism>
<proteinExistence type="predicted"/>
<evidence type="ECO:0000256" key="1">
    <source>
        <dbReference type="SAM" id="SignalP"/>
    </source>
</evidence>
<gene>
    <name evidence="2" type="ORF">BSQ44_13045</name>
</gene>
<dbReference type="KEGG" id="meso:BSQ44_13045"/>
<keyword evidence="1" id="KW-0732">Signal</keyword>
<dbReference type="RefSeq" id="WP_072604812.1">
    <property type="nucleotide sequence ID" value="NZ_CP018171.1"/>
</dbReference>
<dbReference type="AlphaFoldDB" id="A0A1L3SS16"/>
<reference evidence="3" key="1">
    <citation type="submission" date="2016-11" db="EMBL/GenBank/DDBJ databases">
        <title>Mesorhizobium oceanicum sp. nov., isolated from deep seawater in South China Sea.</title>
        <authorList>
            <person name="Fu G.-Y."/>
        </authorList>
    </citation>
    <scope>NUCLEOTIDE SEQUENCE [LARGE SCALE GENOMIC DNA]</scope>
    <source>
        <strain evidence="3">B7</strain>
    </source>
</reference>
<feature type="chain" id="PRO_5012837638" evidence="1">
    <location>
        <begin position="23"/>
        <end position="132"/>
    </location>
</feature>
<feature type="signal peptide" evidence="1">
    <location>
        <begin position="1"/>
        <end position="22"/>
    </location>
</feature>
<evidence type="ECO:0000313" key="3">
    <source>
        <dbReference type="Proteomes" id="UP000182840"/>
    </source>
</evidence>
<name>A0A1L3SS16_9HYPH</name>
<sequence>MRGTAIAILAGLLAGATSPALATGEIVCSAEDVSVDLLVGRLDVLSVLRAVVTIGDDIWTTEPDVFPGTPITVGQAFEADGMLLVDLTDDAVNEVLGRLRAFSATEGDSSATGGVFTFKGEGAFVVDCSERG</sequence>
<dbReference type="OrthoDB" id="8085496at2"/>
<accession>A0A1L3SS16</accession>
<dbReference type="EMBL" id="CP018171">
    <property type="protein sequence ID" value="APH72186.1"/>
    <property type="molecule type" value="Genomic_DNA"/>
</dbReference>